<accession>A0A5N5HDB2</accession>
<dbReference type="InterPro" id="IPR031610">
    <property type="entry name" value="TIC110"/>
</dbReference>
<reference evidence="1 2" key="2">
    <citation type="submission" date="2019-11" db="EMBL/GenBank/DDBJ databases">
        <title>A de novo genome assembly of a pear dwarfing rootstock.</title>
        <authorList>
            <person name="Wang F."/>
            <person name="Wang J."/>
            <person name="Li S."/>
            <person name="Zhang Y."/>
            <person name="Fang M."/>
            <person name="Ma L."/>
            <person name="Zhao Y."/>
            <person name="Jiang S."/>
        </authorList>
    </citation>
    <scope>NUCLEOTIDE SEQUENCE [LARGE SCALE GENOMIC DNA]</scope>
    <source>
        <strain evidence="1">S2</strain>
        <tissue evidence="1">Leaf</tissue>
    </source>
</reference>
<dbReference type="OrthoDB" id="191196at2759"/>
<dbReference type="PANTHER" id="PTHR34935">
    <property type="entry name" value="PROTEIN TIC110, CHLOROPLASTIC"/>
    <property type="match status" value="1"/>
</dbReference>
<organism evidence="1 2">
    <name type="scientific">Pyrus ussuriensis x Pyrus communis</name>
    <dbReference type="NCBI Taxonomy" id="2448454"/>
    <lineage>
        <taxon>Eukaryota</taxon>
        <taxon>Viridiplantae</taxon>
        <taxon>Streptophyta</taxon>
        <taxon>Embryophyta</taxon>
        <taxon>Tracheophyta</taxon>
        <taxon>Spermatophyta</taxon>
        <taxon>Magnoliopsida</taxon>
        <taxon>eudicotyledons</taxon>
        <taxon>Gunneridae</taxon>
        <taxon>Pentapetalae</taxon>
        <taxon>rosids</taxon>
        <taxon>fabids</taxon>
        <taxon>Rosales</taxon>
        <taxon>Rosaceae</taxon>
        <taxon>Amygdaloideae</taxon>
        <taxon>Maleae</taxon>
        <taxon>Pyrus</taxon>
    </lineage>
</organism>
<dbReference type="GO" id="GO:0061927">
    <property type="term" value="C:TOC-TIC supercomplex I"/>
    <property type="evidence" value="ECO:0007669"/>
    <property type="project" value="TreeGrafter"/>
</dbReference>
<dbReference type="AlphaFoldDB" id="A0A5N5HDB2"/>
<dbReference type="Proteomes" id="UP000327157">
    <property type="component" value="Unassembled WGS sequence"/>
</dbReference>
<evidence type="ECO:0000313" key="1">
    <source>
        <dbReference type="EMBL" id="KAB2623430.1"/>
    </source>
</evidence>
<comment type="caution">
    <text evidence="1">The sequence shown here is derived from an EMBL/GenBank/DDBJ whole genome shotgun (WGS) entry which is preliminary data.</text>
</comment>
<dbReference type="PANTHER" id="PTHR34935:SF3">
    <property type="entry name" value="PROTEIN TIC110, CHLOROPLASTIC"/>
    <property type="match status" value="1"/>
</dbReference>
<keyword evidence="2" id="KW-1185">Reference proteome</keyword>
<dbReference type="Pfam" id="PF16940">
    <property type="entry name" value="Tic110"/>
    <property type="match status" value="1"/>
</dbReference>
<proteinExistence type="predicted"/>
<dbReference type="EMBL" id="SMOL01000218">
    <property type="protein sequence ID" value="KAB2623430.1"/>
    <property type="molecule type" value="Genomic_DNA"/>
</dbReference>
<protein>
    <submittedName>
        <fullName evidence="1">Protein TIC110</fullName>
    </submittedName>
</protein>
<evidence type="ECO:0000313" key="2">
    <source>
        <dbReference type="Proteomes" id="UP000327157"/>
    </source>
</evidence>
<gene>
    <name evidence="1" type="ORF">D8674_039421</name>
</gene>
<name>A0A5N5HDB2_9ROSA</name>
<sequence>MNPSTLTSQRLVAVPQPHLSPCCNLPRCREAVAASLDSDLDNCVPRSCGCWVRVGSPVGEIPKRSVCGAAVLKAADGAVVYALNSCTPEVTVVDLHIYVAGLDDPKVVKKEDIEGIGGK</sequence>
<reference evidence="1 2" key="1">
    <citation type="submission" date="2019-09" db="EMBL/GenBank/DDBJ databases">
        <authorList>
            <person name="Ou C."/>
        </authorList>
    </citation>
    <scope>NUCLEOTIDE SEQUENCE [LARGE SCALE GENOMIC DNA]</scope>
    <source>
        <strain evidence="1">S2</strain>
        <tissue evidence="1">Leaf</tissue>
    </source>
</reference>
<dbReference type="GO" id="GO:0045037">
    <property type="term" value="P:protein import into chloroplast stroma"/>
    <property type="evidence" value="ECO:0007669"/>
    <property type="project" value="TreeGrafter"/>
</dbReference>